<evidence type="ECO:0000256" key="17">
    <source>
        <dbReference type="ARBA" id="ARBA00023136"/>
    </source>
</evidence>
<dbReference type="SUPFAM" id="SSF55486">
    <property type="entry name" value="Metalloproteases ('zincins'), catalytic domain"/>
    <property type="match status" value="1"/>
</dbReference>
<dbReference type="GO" id="GO:0042277">
    <property type="term" value="F:peptide binding"/>
    <property type="evidence" value="ECO:0007669"/>
    <property type="project" value="TreeGrafter"/>
</dbReference>
<keyword evidence="13 21" id="KW-0862">Zinc</keyword>
<evidence type="ECO:0000256" key="16">
    <source>
        <dbReference type="ARBA" id="ARBA00023049"/>
    </source>
</evidence>
<proteinExistence type="inferred from homology"/>
<dbReference type="InterPro" id="IPR001930">
    <property type="entry name" value="Peptidase_M1"/>
</dbReference>
<protein>
    <recommendedName>
        <fullName evidence="6">Aminopeptidase N</fullName>
        <ecNumber evidence="5">3.4.11.2</ecNumber>
    </recommendedName>
</protein>
<feature type="domain" description="Peptidase M1 membrane alanine aminopeptidase" evidence="24">
    <location>
        <begin position="372"/>
        <end position="591"/>
    </location>
</feature>
<gene>
    <name evidence="27" type="ORF">SNE40_007300</name>
</gene>
<evidence type="ECO:0000256" key="12">
    <source>
        <dbReference type="ARBA" id="ARBA00022801"/>
    </source>
</evidence>
<evidence type="ECO:0000256" key="6">
    <source>
        <dbReference type="ARBA" id="ARBA00015611"/>
    </source>
</evidence>
<dbReference type="FunFam" id="1.10.390.10:FF:000016">
    <property type="entry name" value="Glutamyl aminopeptidase"/>
    <property type="match status" value="1"/>
</dbReference>
<keyword evidence="28" id="KW-1185">Reference proteome</keyword>
<evidence type="ECO:0000256" key="22">
    <source>
        <dbReference type="PIRSR" id="PIRSR634016-4"/>
    </source>
</evidence>
<keyword evidence="16" id="KW-0482">Metalloprotease</keyword>
<keyword evidence="8" id="KW-0645">Protease</keyword>
<evidence type="ECO:0000259" key="25">
    <source>
        <dbReference type="Pfam" id="PF11838"/>
    </source>
</evidence>
<feature type="domain" description="ERAP1-like C-terminal" evidence="25">
    <location>
        <begin position="679"/>
        <end position="995"/>
    </location>
</feature>
<dbReference type="Gene3D" id="1.10.390.10">
    <property type="entry name" value="Neutral Protease Domain 2"/>
    <property type="match status" value="1"/>
</dbReference>
<dbReference type="Gene3D" id="2.60.40.1910">
    <property type="match status" value="1"/>
</dbReference>
<evidence type="ECO:0000256" key="19">
    <source>
        <dbReference type="ARBA" id="ARBA00023180"/>
    </source>
</evidence>
<evidence type="ECO:0000313" key="27">
    <source>
        <dbReference type="EMBL" id="KAK6184961.1"/>
    </source>
</evidence>
<comment type="cofactor">
    <cofactor evidence="21">
        <name>Zn(2+)</name>
        <dbReference type="ChEBI" id="CHEBI:29105"/>
    </cofactor>
    <text evidence="21">Binds 1 zinc ion per subunit.</text>
</comment>
<evidence type="ECO:0000256" key="20">
    <source>
        <dbReference type="PIRSR" id="PIRSR634016-1"/>
    </source>
</evidence>
<dbReference type="InterPro" id="IPR042097">
    <property type="entry name" value="Aminopeptidase_N-like_N_sf"/>
</dbReference>
<feature type="site" description="Transition state stabilizer" evidence="22">
    <location>
        <position position="527"/>
    </location>
</feature>
<dbReference type="Pfam" id="PF17900">
    <property type="entry name" value="Peptidase_M1_N"/>
    <property type="match status" value="1"/>
</dbReference>
<dbReference type="Pfam" id="PF11838">
    <property type="entry name" value="ERAP1_C"/>
    <property type="match status" value="1"/>
</dbReference>
<evidence type="ECO:0000256" key="11">
    <source>
        <dbReference type="ARBA" id="ARBA00022729"/>
    </source>
</evidence>
<feature type="active site" description="Proton acceptor" evidence="20">
    <location>
        <position position="442"/>
    </location>
</feature>
<dbReference type="Gene3D" id="1.25.50.20">
    <property type="match status" value="1"/>
</dbReference>
<evidence type="ECO:0000256" key="1">
    <source>
        <dbReference type="ARBA" id="ARBA00000098"/>
    </source>
</evidence>
<keyword evidence="15 23" id="KW-1133">Transmembrane helix</keyword>
<dbReference type="PANTHER" id="PTHR11533:SF294">
    <property type="entry name" value="THYROTROPIN-RELEASING HORMONE-DEGRADING ECTOENZYME"/>
    <property type="match status" value="1"/>
</dbReference>
<dbReference type="FunFam" id="2.60.40.1730:FF:000012">
    <property type="entry name" value="Aminopeptidase N"/>
    <property type="match status" value="1"/>
</dbReference>
<keyword evidence="12" id="KW-0378">Hydrolase</keyword>
<feature type="binding site" evidence="21">
    <location>
        <position position="445"/>
    </location>
    <ligand>
        <name>Zn(2+)</name>
        <dbReference type="ChEBI" id="CHEBI:29105"/>
        <note>catalytic</note>
    </ligand>
</feature>
<keyword evidence="7" id="KW-1003">Cell membrane</keyword>
<name>A0AAN8Q258_PATCE</name>
<dbReference type="PRINTS" id="PR00756">
    <property type="entry name" value="ALADIPTASE"/>
</dbReference>
<keyword evidence="19" id="KW-0325">Glycoprotein</keyword>
<keyword evidence="10 21" id="KW-0479">Metal-binding</keyword>
<dbReference type="SUPFAM" id="SSF63737">
    <property type="entry name" value="Leukotriene A4 hydrolase N-terminal domain"/>
    <property type="match status" value="1"/>
</dbReference>
<keyword evidence="14" id="KW-0735">Signal-anchor</keyword>
<evidence type="ECO:0000256" key="3">
    <source>
        <dbReference type="ARBA" id="ARBA00004606"/>
    </source>
</evidence>
<evidence type="ECO:0000313" key="28">
    <source>
        <dbReference type="Proteomes" id="UP001347796"/>
    </source>
</evidence>
<dbReference type="EC" id="3.4.11.2" evidence="5"/>
<evidence type="ECO:0000259" key="24">
    <source>
        <dbReference type="Pfam" id="PF01433"/>
    </source>
</evidence>
<feature type="binding site" evidence="21">
    <location>
        <position position="464"/>
    </location>
    <ligand>
        <name>Zn(2+)</name>
        <dbReference type="ChEBI" id="CHEBI:29105"/>
        <note>catalytic</note>
    </ligand>
</feature>
<comment type="subcellular location">
    <subcellularLocation>
        <location evidence="2">Cell membrane</location>
    </subcellularLocation>
    <subcellularLocation>
        <location evidence="3">Membrane</location>
        <topology evidence="3">Single-pass type II membrane protein</topology>
    </subcellularLocation>
</comment>
<dbReference type="Gene3D" id="2.60.40.1730">
    <property type="entry name" value="tricorn interacting facor f3 domain"/>
    <property type="match status" value="1"/>
</dbReference>
<dbReference type="GO" id="GO:0070006">
    <property type="term" value="F:metalloaminopeptidase activity"/>
    <property type="evidence" value="ECO:0007669"/>
    <property type="project" value="TreeGrafter"/>
</dbReference>
<evidence type="ECO:0000256" key="2">
    <source>
        <dbReference type="ARBA" id="ARBA00004236"/>
    </source>
</evidence>
<feature type="binding site" evidence="21">
    <location>
        <position position="441"/>
    </location>
    <ligand>
        <name>Zn(2+)</name>
        <dbReference type="ChEBI" id="CHEBI:29105"/>
        <note>catalytic</note>
    </ligand>
</feature>
<feature type="domain" description="Aminopeptidase N-like N-terminal" evidence="26">
    <location>
        <begin position="142"/>
        <end position="335"/>
    </location>
</feature>
<accession>A0AAN8Q258</accession>
<sequence length="1021" mass="115041">MSSSYRLSDLNNGGENYSSKSGKVEGGFFVSTGTGFVLVLVAILISVGVGLIVHLAAPGEVICHCHSDSDHGGVTDGQGGVQPTTPPLDNSTIMALCVEWALTGNTEICTACAAAPTPPPTTPPTTTAAPTIDYRLPTNTRPYHYNVDLQPNMYSGDPEAFNFQGSVKIWIHCLEDTTEITLHAHRLDINYATIEVLREGDTANLYRAYRNDTVRQFLIIELTESMVAGTNLSVSMSFEGPLQGDGTGLYLSSYMDGATTVYLATTQFEAPYARRAFPCYDEPAQKATFNITLRKRLNTERNYITLSNMNIINNSTSGDYGIDYYATSVVMPTYLLAFIVCDYEYTESISDTNIAYRTYANPISIRYAQMAQEHGLRIFNRFESYFTPSYSLPKIDNIAIPDFNFGAMENWGLITYREGLLYIPGTSKASDEKWIAEVISHEIAHQWFGNLVSPKWWSWLWLNEAFASFWDYHIVGELYPSWRSLDQEIVIGTHSVMETDALRSSHPLTSDAESNSEITSLFDSITYAKGSAIVKMMHFIMGQANFIQGLNLYLDKHQYDVAEHQDLWDSLNEASAANNEHLNMTSIMDPWVTQANYPVVMVTKTAAGYELTQKRFLIGSTDEEAAGDSALYGYKWPIPISYTTRNNANFTADRLAITMLPVTGAKVDITTDIADEDNWIIINLQQHGYYRVNYDEANWNALIKQLNTNHTVIHTLNRAQIINDAENMAKAGLLDTSIALQTLDFLKNETDYPAWRAFARGMGYVDHMLERTDIYGSFSIKMKNMVEGPLTTLGLEIRDDMEHIDIFTITLLASYACKHGVEFCTNQARVQFENWRNNSTVNSIDPNLRTLFYCTAVRNGGYEEWNFIYEQYKQEQRSTEKDALREALACSTHVSLLQRVLDMSLNPDEVRPQDIRTTIVYVAQNPLGVDLAWNFFRDRLTELDTSMGSSTLARLLVSVTQKFNTQFYLDQIQEMINHGQTGSISGSFRTAVEKTEANIEWLNNNYDYYKNWLNPTITPTA</sequence>
<dbReference type="InterPro" id="IPR014782">
    <property type="entry name" value="Peptidase_M1_dom"/>
</dbReference>
<evidence type="ECO:0000256" key="15">
    <source>
        <dbReference type="ARBA" id="ARBA00022989"/>
    </source>
</evidence>
<dbReference type="Proteomes" id="UP001347796">
    <property type="component" value="Unassembled WGS sequence"/>
</dbReference>
<comment type="similarity">
    <text evidence="4">Belongs to the peptidase M1 family.</text>
</comment>
<evidence type="ECO:0000256" key="23">
    <source>
        <dbReference type="SAM" id="Phobius"/>
    </source>
</evidence>
<evidence type="ECO:0000256" key="8">
    <source>
        <dbReference type="ARBA" id="ARBA00022670"/>
    </source>
</evidence>
<reference evidence="27 28" key="1">
    <citation type="submission" date="2024-01" db="EMBL/GenBank/DDBJ databases">
        <title>The genome of the rayed Mediterranean limpet Patella caerulea (Linnaeus, 1758).</title>
        <authorList>
            <person name="Anh-Thu Weber A."/>
            <person name="Halstead-Nussloch G."/>
        </authorList>
    </citation>
    <scope>NUCLEOTIDE SEQUENCE [LARGE SCALE GENOMIC DNA]</scope>
    <source>
        <strain evidence="27">AATW-2023a</strain>
        <tissue evidence="27">Whole specimen</tissue>
    </source>
</reference>
<dbReference type="CDD" id="cd09601">
    <property type="entry name" value="M1_APN-Q_like"/>
    <property type="match status" value="1"/>
</dbReference>
<keyword evidence="9 23" id="KW-0812">Transmembrane</keyword>
<keyword evidence="17 23" id="KW-0472">Membrane</keyword>
<organism evidence="27 28">
    <name type="scientific">Patella caerulea</name>
    <name type="common">Rayed Mediterranean limpet</name>
    <dbReference type="NCBI Taxonomy" id="87958"/>
    <lineage>
        <taxon>Eukaryota</taxon>
        <taxon>Metazoa</taxon>
        <taxon>Spiralia</taxon>
        <taxon>Lophotrochozoa</taxon>
        <taxon>Mollusca</taxon>
        <taxon>Gastropoda</taxon>
        <taxon>Patellogastropoda</taxon>
        <taxon>Patelloidea</taxon>
        <taxon>Patellidae</taxon>
        <taxon>Patella</taxon>
    </lineage>
</organism>
<dbReference type="AlphaFoldDB" id="A0AAN8Q258"/>
<dbReference type="PANTHER" id="PTHR11533">
    <property type="entry name" value="PROTEASE M1 ZINC METALLOPROTEASE"/>
    <property type="match status" value="1"/>
</dbReference>
<evidence type="ECO:0000256" key="21">
    <source>
        <dbReference type="PIRSR" id="PIRSR634016-3"/>
    </source>
</evidence>
<dbReference type="GO" id="GO:0006508">
    <property type="term" value="P:proteolysis"/>
    <property type="evidence" value="ECO:0007669"/>
    <property type="project" value="UniProtKB-KW"/>
</dbReference>
<evidence type="ECO:0000256" key="18">
    <source>
        <dbReference type="ARBA" id="ARBA00023157"/>
    </source>
</evidence>
<dbReference type="GO" id="GO:0005615">
    <property type="term" value="C:extracellular space"/>
    <property type="evidence" value="ECO:0007669"/>
    <property type="project" value="TreeGrafter"/>
</dbReference>
<dbReference type="InterPro" id="IPR045357">
    <property type="entry name" value="Aminopeptidase_N-like_N"/>
</dbReference>
<dbReference type="FunFam" id="2.60.40.1910:FF:000008">
    <property type="entry name" value="Aminopeptidase"/>
    <property type="match status" value="1"/>
</dbReference>
<dbReference type="GO" id="GO:0016285">
    <property type="term" value="F:alanyl aminopeptidase activity"/>
    <property type="evidence" value="ECO:0007669"/>
    <property type="project" value="UniProtKB-EC"/>
</dbReference>
<dbReference type="EMBL" id="JAZGQO010000006">
    <property type="protein sequence ID" value="KAK6184961.1"/>
    <property type="molecule type" value="Genomic_DNA"/>
</dbReference>
<dbReference type="InterPro" id="IPR050344">
    <property type="entry name" value="Peptidase_M1_aminopeptidases"/>
</dbReference>
<comment type="caution">
    <text evidence="27">The sequence shown here is derived from an EMBL/GenBank/DDBJ whole genome shotgun (WGS) entry which is preliminary data.</text>
</comment>
<evidence type="ECO:0000256" key="5">
    <source>
        <dbReference type="ARBA" id="ARBA00012564"/>
    </source>
</evidence>
<evidence type="ECO:0000259" key="26">
    <source>
        <dbReference type="Pfam" id="PF17900"/>
    </source>
</evidence>
<evidence type="ECO:0000256" key="4">
    <source>
        <dbReference type="ARBA" id="ARBA00010136"/>
    </source>
</evidence>
<dbReference type="InterPro" id="IPR024571">
    <property type="entry name" value="ERAP1-like_C_dom"/>
</dbReference>
<dbReference type="InterPro" id="IPR034016">
    <property type="entry name" value="M1_APN-typ"/>
</dbReference>
<evidence type="ECO:0000256" key="7">
    <source>
        <dbReference type="ARBA" id="ARBA00022475"/>
    </source>
</evidence>
<evidence type="ECO:0000256" key="10">
    <source>
        <dbReference type="ARBA" id="ARBA00022723"/>
    </source>
</evidence>
<dbReference type="GO" id="GO:0008270">
    <property type="term" value="F:zinc ion binding"/>
    <property type="evidence" value="ECO:0007669"/>
    <property type="project" value="InterPro"/>
</dbReference>
<dbReference type="GO" id="GO:0043171">
    <property type="term" value="P:peptide catabolic process"/>
    <property type="evidence" value="ECO:0007669"/>
    <property type="project" value="TreeGrafter"/>
</dbReference>
<dbReference type="GO" id="GO:0005737">
    <property type="term" value="C:cytoplasm"/>
    <property type="evidence" value="ECO:0007669"/>
    <property type="project" value="TreeGrafter"/>
</dbReference>
<evidence type="ECO:0000256" key="14">
    <source>
        <dbReference type="ARBA" id="ARBA00022968"/>
    </source>
</evidence>
<feature type="transmembrane region" description="Helical" evidence="23">
    <location>
        <begin position="28"/>
        <end position="57"/>
    </location>
</feature>
<dbReference type="GO" id="GO:0005886">
    <property type="term" value="C:plasma membrane"/>
    <property type="evidence" value="ECO:0007669"/>
    <property type="project" value="UniProtKB-SubCell"/>
</dbReference>
<evidence type="ECO:0000256" key="9">
    <source>
        <dbReference type="ARBA" id="ARBA00022692"/>
    </source>
</evidence>
<keyword evidence="11" id="KW-0732">Signal</keyword>
<comment type="catalytic activity">
    <reaction evidence="1">
        <text>Release of an N-terminal amino acid, Xaa-|-Yaa- from a peptide, amide or arylamide. Xaa is preferably Ala, but may be most amino acids including Pro (slow action). When a terminal hydrophobic residue is followed by a prolyl residue, the two may be released as an intact Xaa-Pro dipeptide.</text>
        <dbReference type="EC" id="3.4.11.2"/>
    </reaction>
</comment>
<dbReference type="InterPro" id="IPR027268">
    <property type="entry name" value="Peptidase_M4/M1_CTD_sf"/>
</dbReference>
<dbReference type="Pfam" id="PF01433">
    <property type="entry name" value="Peptidase_M1"/>
    <property type="match status" value="1"/>
</dbReference>
<evidence type="ECO:0000256" key="13">
    <source>
        <dbReference type="ARBA" id="ARBA00022833"/>
    </source>
</evidence>
<keyword evidence="18" id="KW-1015">Disulfide bond</keyword>
<dbReference type="FunFam" id="1.25.50.20:FF:000001">
    <property type="entry name" value="Aminopeptidase"/>
    <property type="match status" value="1"/>
</dbReference>